<dbReference type="SUPFAM" id="SSF51735">
    <property type="entry name" value="NAD(P)-binding Rossmann-fold domains"/>
    <property type="match status" value="1"/>
</dbReference>
<evidence type="ECO:0000256" key="2">
    <source>
        <dbReference type="ARBA" id="ARBA00023002"/>
    </source>
</evidence>
<dbReference type="AlphaFoldDB" id="A0A6J6ZYM7"/>
<dbReference type="InterPro" id="IPR036291">
    <property type="entry name" value="NAD(P)-bd_dom_sf"/>
</dbReference>
<organism evidence="6">
    <name type="scientific">freshwater metagenome</name>
    <dbReference type="NCBI Taxonomy" id="449393"/>
    <lineage>
        <taxon>unclassified sequences</taxon>
        <taxon>metagenomes</taxon>
        <taxon>ecological metagenomes</taxon>
    </lineage>
</organism>
<dbReference type="PANTHER" id="PTHR42789:SF1">
    <property type="entry name" value="D-ISOMER SPECIFIC 2-HYDROXYACID DEHYDROGENASE FAMILY PROTEIN (AFU_ORTHOLOGUE AFUA_6G10090)"/>
    <property type="match status" value="1"/>
</dbReference>
<dbReference type="InterPro" id="IPR006140">
    <property type="entry name" value="D-isomer_DH_NAD-bd"/>
</dbReference>
<dbReference type="InterPro" id="IPR006139">
    <property type="entry name" value="D-isomer_2_OHA_DH_cat_dom"/>
</dbReference>
<protein>
    <submittedName>
        <fullName evidence="6">Unannotated protein</fullName>
    </submittedName>
</protein>
<dbReference type="EMBL" id="CAFABF010000020">
    <property type="protein sequence ID" value="CAB4825703.1"/>
    <property type="molecule type" value="Genomic_DNA"/>
</dbReference>
<dbReference type="Gene3D" id="3.40.50.720">
    <property type="entry name" value="NAD(P)-binding Rossmann-like Domain"/>
    <property type="match status" value="2"/>
</dbReference>
<dbReference type="PANTHER" id="PTHR42789">
    <property type="entry name" value="D-ISOMER SPECIFIC 2-HYDROXYACID DEHYDROGENASE FAMILY PROTEIN (AFU_ORTHOLOGUE AFUA_6G10090)"/>
    <property type="match status" value="1"/>
</dbReference>
<feature type="domain" description="D-isomer specific 2-hydroxyacid dehydrogenase catalytic" evidence="4">
    <location>
        <begin position="10"/>
        <end position="319"/>
    </location>
</feature>
<keyword evidence="2" id="KW-0560">Oxidoreductase</keyword>
<dbReference type="SUPFAM" id="SSF52283">
    <property type="entry name" value="Formate/glycerate dehydrogenase catalytic domain-like"/>
    <property type="match status" value="1"/>
</dbReference>
<evidence type="ECO:0000256" key="3">
    <source>
        <dbReference type="ARBA" id="ARBA00023027"/>
    </source>
</evidence>
<evidence type="ECO:0000259" key="5">
    <source>
        <dbReference type="Pfam" id="PF02826"/>
    </source>
</evidence>
<sequence>MQANSLRALITCEVTTEFLASLKERNIQYELCGWGQNGMTLSDSELVAKAQNCEIVIVEIEELNRKVLESLPNLKFVGVSRGTPVNVDLGFCDQQKIPVVHTPGRNADSVADYCLAMMLDLSRKLTSSSRHLSNEGWLFDGKLPYLEFRGREIGNLVIGLYGFGQIGVRVAQRLINGFGATVYYFDPFVESSSYATKVSSLEELFEISDIVSLHAPVVSGTENSVDRALLKKLGPEGILISSARAKLVVEEDLYQALKTREIASAAIDVFWSEPIEKTDKWLGLPNVICTPHIAGASLDVVSNHCETILNGIDKWLSSNNTVKGPA</sequence>
<gene>
    <name evidence="6" type="ORF">UFOPK3167_00591</name>
</gene>
<comment type="similarity">
    <text evidence="1">Belongs to the D-isomer specific 2-hydroxyacid dehydrogenase family.</text>
</comment>
<dbReference type="InterPro" id="IPR050857">
    <property type="entry name" value="D-2-hydroxyacid_DH"/>
</dbReference>
<dbReference type="Pfam" id="PF00389">
    <property type="entry name" value="2-Hacid_dh"/>
    <property type="match status" value="1"/>
</dbReference>
<evidence type="ECO:0000259" key="4">
    <source>
        <dbReference type="Pfam" id="PF00389"/>
    </source>
</evidence>
<proteinExistence type="inferred from homology"/>
<feature type="domain" description="D-isomer specific 2-hydroxyacid dehydrogenase NAD-binding" evidence="5">
    <location>
        <begin position="115"/>
        <end position="294"/>
    </location>
</feature>
<dbReference type="Pfam" id="PF02826">
    <property type="entry name" value="2-Hacid_dh_C"/>
    <property type="match status" value="1"/>
</dbReference>
<evidence type="ECO:0000256" key="1">
    <source>
        <dbReference type="ARBA" id="ARBA00005854"/>
    </source>
</evidence>
<dbReference type="GO" id="GO:0016616">
    <property type="term" value="F:oxidoreductase activity, acting on the CH-OH group of donors, NAD or NADP as acceptor"/>
    <property type="evidence" value="ECO:0007669"/>
    <property type="project" value="InterPro"/>
</dbReference>
<reference evidence="6" key="1">
    <citation type="submission" date="2020-05" db="EMBL/GenBank/DDBJ databases">
        <authorList>
            <person name="Chiriac C."/>
            <person name="Salcher M."/>
            <person name="Ghai R."/>
            <person name="Kavagutti S V."/>
        </authorList>
    </citation>
    <scope>NUCLEOTIDE SEQUENCE</scope>
</reference>
<accession>A0A6J6ZYM7</accession>
<dbReference type="GO" id="GO:0051287">
    <property type="term" value="F:NAD binding"/>
    <property type="evidence" value="ECO:0007669"/>
    <property type="project" value="InterPro"/>
</dbReference>
<name>A0A6J6ZYM7_9ZZZZ</name>
<keyword evidence="3" id="KW-0520">NAD</keyword>
<evidence type="ECO:0000313" key="6">
    <source>
        <dbReference type="EMBL" id="CAB4825703.1"/>
    </source>
</evidence>